<evidence type="ECO:0000313" key="7">
    <source>
        <dbReference type="Proteomes" id="UP000197783"/>
    </source>
</evidence>
<evidence type="ECO:0000256" key="3">
    <source>
        <dbReference type="ARBA" id="ARBA00022989"/>
    </source>
</evidence>
<feature type="transmembrane region" description="Helical" evidence="5">
    <location>
        <begin position="198"/>
        <end position="217"/>
    </location>
</feature>
<keyword evidence="6" id="KW-0808">Transferase</keyword>
<keyword evidence="2 5" id="KW-0812">Transmembrane</keyword>
<comment type="subcellular location">
    <subcellularLocation>
        <location evidence="1">Membrane</location>
        <topology evidence="1">Multi-pass membrane protein</topology>
    </subcellularLocation>
</comment>
<dbReference type="AlphaFoldDB" id="A0A245ZG35"/>
<dbReference type="PANTHER" id="PTHR12714:SF9">
    <property type="entry name" value="PROTEIN-S-ISOPRENYLCYSTEINE O-METHYLTRANSFERASE"/>
    <property type="match status" value="1"/>
</dbReference>
<evidence type="ECO:0000256" key="2">
    <source>
        <dbReference type="ARBA" id="ARBA00022692"/>
    </source>
</evidence>
<feature type="transmembrane region" description="Helical" evidence="5">
    <location>
        <begin position="109"/>
        <end position="133"/>
    </location>
</feature>
<feature type="transmembrane region" description="Helical" evidence="5">
    <location>
        <begin position="62"/>
        <end position="81"/>
    </location>
</feature>
<evidence type="ECO:0000313" key="6">
    <source>
        <dbReference type="EMBL" id="OWK28696.1"/>
    </source>
</evidence>
<evidence type="ECO:0000256" key="4">
    <source>
        <dbReference type="ARBA" id="ARBA00023136"/>
    </source>
</evidence>
<accession>A0A245ZG35</accession>
<organism evidence="6 7">
    <name type="scientific">Sphingomonas mucosissima</name>
    <dbReference type="NCBI Taxonomy" id="370959"/>
    <lineage>
        <taxon>Bacteria</taxon>
        <taxon>Pseudomonadati</taxon>
        <taxon>Pseudomonadota</taxon>
        <taxon>Alphaproteobacteria</taxon>
        <taxon>Sphingomonadales</taxon>
        <taxon>Sphingomonadaceae</taxon>
        <taxon>Sphingomonas</taxon>
    </lineage>
</organism>
<evidence type="ECO:0000256" key="1">
    <source>
        <dbReference type="ARBA" id="ARBA00004141"/>
    </source>
</evidence>
<dbReference type="Pfam" id="PF04140">
    <property type="entry name" value="ICMT"/>
    <property type="match status" value="1"/>
</dbReference>
<protein>
    <submittedName>
        <fullName evidence="6">Isoprenylcysteine carboxyl methyltransferase (ICMT) family protein</fullName>
    </submittedName>
</protein>
<comment type="caution">
    <text evidence="6">The sequence shown here is derived from an EMBL/GenBank/DDBJ whole genome shotgun (WGS) entry which is preliminary data.</text>
</comment>
<dbReference type="GO" id="GO:0032259">
    <property type="term" value="P:methylation"/>
    <property type="evidence" value="ECO:0007669"/>
    <property type="project" value="UniProtKB-KW"/>
</dbReference>
<feature type="transmembrane region" description="Helical" evidence="5">
    <location>
        <begin position="268"/>
        <end position="287"/>
    </location>
</feature>
<feature type="transmembrane region" description="Helical" evidence="5">
    <location>
        <begin position="307"/>
        <end position="331"/>
    </location>
</feature>
<dbReference type="InterPro" id="IPR007269">
    <property type="entry name" value="ICMT_MeTrfase"/>
</dbReference>
<keyword evidence="3 5" id="KW-1133">Transmembrane helix</keyword>
<evidence type="ECO:0000256" key="5">
    <source>
        <dbReference type="SAM" id="Phobius"/>
    </source>
</evidence>
<keyword evidence="6" id="KW-0489">Methyltransferase</keyword>
<dbReference type="EMBL" id="NBBJ01000005">
    <property type="protein sequence ID" value="OWK28696.1"/>
    <property type="molecule type" value="Genomic_DNA"/>
</dbReference>
<feature type="transmembrane region" description="Helical" evidence="5">
    <location>
        <begin position="237"/>
        <end position="256"/>
    </location>
</feature>
<dbReference type="GO" id="GO:0004671">
    <property type="term" value="F:protein C-terminal S-isoprenylcysteine carboxyl O-methyltransferase activity"/>
    <property type="evidence" value="ECO:0007669"/>
    <property type="project" value="InterPro"/>
</dbReference>
<proteinExistence type="predicted"/>
<name>A0A245ZG35_9SPHN</name>
<feature type="transmembrane region" description="Helical" evidence="5">
    <location>
        <begin position="33"/>
        <end position="56"/>
    </location>
</feature>
<keyword evidence="7" id="KW-1185">Reference proteome</keyword>
<dbReference type="GO" id="GO:0016020">
    <property type="term" value="C:membrane"/>
    <property type="evidence" value="ECO:0007669"/>
    <property type="project" value="UniProtKB-SubCell"/>
</dbReference>
<dbReference type="Proteomes" id="UP000197783">
    <property type="component" value="Unassembled WGS sequence"/>
</dbReference>
<keyword evidence="4 5" id="KW-0472">Membrane</keyword>
<dbReference type="Gene3D" id="1.20.120.1630">
    <property type="match status" value="1"/>
</dbReference>
<sequence>MPRLPLLCYASRPMPQHVAAAPTHRTDPRPASAVSHGVGLAGLVGLIAWIGVARVYGLDGPYAALVNLLACGVPMVLWSLIVDKVHRRPSTGIDWSRVRPWRETIDTSLIKLVGLWATWAGIALIYGTGRFYWDGNFRFAMWCFGTAAPLLFVLSIPYVLWLDRRLIEPRDGAWALGAWLTHTNTAEPELIYAHLRAWAVKAFFLAFMLAIVPPGFAEFIRTPTFGILTDPVALANWLITFMFVIDVAFATVGYVLTMRPLDAHIRSANPYAAGWAAALICYPPFILMNQGGPLDYHPGTAEWSQWLQGYPILLVIVGALLVLLTAIYAWATVAFGLRFSNLTHRGVLTHGPYAWSRHPAYLTKNLFWWFSTLPLLSTGTLVDAARATLILAAVSGIYYWRARTEERHLREDPIYRDYSAWMSRHAPVPRFFRWLGGR</sequence>
<feature type="transmembrane region" description="Helical" evidence="5">
    <location>
        <begin position="139"/>
        <end position="161"/>
    </location>
</feature>
<gene>
    <name evidence="6" type="ORF">SPMU_29590</name>
</gene>
<reference evidence="6 7" key="1">
    <citation type="submission" date="2017-03" db="EMBL/GenBank/DDBJ databases">
        <title>Genome sequence of Sphingomonas mucosissima DSM 17494.</title>
        <authorList>
            <person name="Poehlein A."/>
            <person name="Wuebbeler J.H."/>
            <person name="Steinbuechel A."/>
            <person name="Daniel R."/>
        </authorList>
    </citation>
    <scope>NUCLEOTIDE SEQUENCE [LARGE SCALE GENOMIC DNA]</scope>
    <source>
        <strain evidence="6 7">DSM 17494</strain>
    </source>
</reference>
<dbReference type="PANTHER" id="PTHR12714">
    <property type="entry name" value="PROTEIN-S ISOPRENYLCYSTEINE O-METHYLTRANSFERASE"/>
    <property type="match status" value="1"/>
</dbReference>